<sequence length="144" mass="16375">MATETSRVIQAFLRTISEDVRLYRKLTELLKVQKSLYLTFDATRLQQNIDQQQPLLDQLERNAELRSQTIKRLGLTADVSGVEKLFQALPKPLGAKVSQQWQLLQSLVAECQQLNHDNGVSSATFHELVSQLKQPASHTYAEQL</sequence>
<comment type="function">
    <text evidence="1">Required for the efficient initiation of filament assembly.</text>
</comment>
<dbReference type="Gene3D" id="1.20.58.300">
    <property type="entry name" value="FlgN-like"/>
    <property type="match status" value="1"/>
</dbReference>
<keyword evidence="3" id="KW-1005">Bacterial flagellum biogenesis</keyword>
<evidence type="ECO:0000256" key="1">
    <source>
        <dbReference type="ARBA" id="ARBA00002397"/>
    </source>
</evidence>
<evidence type="ECO:0008006" key="6">
    <source>
        <dbReference type="Google" id="ProtNLM"/>
    </source>
</evidence>
<dbReference type="RefSeq" id="WP_006878601.1">
    <property type="nucleotide sequence ID" value="NZ_AEVS01000040.1"/>
</dbReference>
<gene>
    <name evidence="4" type="ORF">VIBR0546_10919</name>
</gene>
<keyword evidence="5" id="KW-1185">Reference proteome</keyword>
<organism evidence="4 5">
    <name type="scientific">Vibrio brasiliensis LMG 20546</name>
    <dbReference type="NCBI Taxonomy" id="945543"/>
    <lineage>
        <taxon>Bacteria</taxon>
        <taxon>Pseudomonadati</taxon>
        <taxon>Pseudomonadota</taxon>
        <taxon>Gammaproteobacteria</taxon>
        <taxon>Vibrionales</taxon>
        <taxon>Vibrionaceae</taxon>
        <taxon>Vibrio</taxon>
        <taxon>Vibrio oreintalis group</taxon>
    </lineage>
</organism>
<dbReference type="SUPFAM" id="SSF140566">
    <property type="entry name" value="FlgN-like"/>
    <property type="match status" value="1"/>
</dbReference>
<dbReference type="Proteomes" id="UP000004371">
    <property type="component" value="Unassembled WGS sequence"/>
</dbReference>
<evidence type="ECO:0000313" key="5">
    <source>
        <dbReference type="Proteomes" id="UP000004371"/>
    </source>
</evidence>
<comment type="caution">
    <text evidence="4">The sequence shown here is derived from an EMBL/GenBank/DDBJ whole genome shotgun (WGS) entry which is preliminary data.</text>
</comment>
<evidence type="ECO:0000256" key="3">
    <source>
        <dbReference type="ARBA" id="ARBA00022795"/>
    </source>
</evidence>
<dbReference type="AlphaFoldDB" id="E8LS05"/>
<dbReference type="STRING" id="945543.VIBR0546_10919"/>
<proteinExistence type="inferred from homology"/>
<reference evidence="4 5" key="1">
    <citation type="journal article" date="2012" name="Int. J. Syst. Evol. Microbiol.">
        <title>Vibrio caribbeanicus sp. nov., isolated from the marine sponge Scleritoderma cyanea.</title>
        <authorList>
            <person name="Hoffmann M."/>
            <person name="Monday S.R."/>
            <person name="Allard M.W."/>
            <person name="Strain E.A."/>
            <person name="Whittaker P."/>
            <person name="Naum M."/>
            <person name="McCarthy P.J."/>
            <person name="Lopez J.V."/>
            <person name="Fischer M."/>
            <person name="Brown E.W."/>
        </authorList>
    </citation>
    <scope>NUCLEOTIDE SEQUENCE [LARGE SCALE GENOMIC DNA]</scope>
    <source>
        <strain evidence="4 5">LMG 20546</strain>
    </source>
</reference>
<evidence type="ECO:0000313" key="4">
    <source>
        <dbReference type="EMBL" id="EGA66502.1"/>
    </source>
</evidence>
<comment type="similarity">
    <text evidence="2">Belongs to the FlgN family.</text>
</comment>
<dbReference type="Pfam" id="PF05130">
    <property type="entry name" value="FlgN"/>
    <property type="match status" value="1"/>
</dbReference>
<dbReference type="OrthoDB" id="5874663at2"/>
<evidence type="ECO:0000256" key="2">
    <source>
        <dbReference type="ARBA" id="ARBA00007703"/>
    </source>
</evidence>
<name>E8LS05_9VIBR</name>
<accession>E8LS05</accession>
<dbReference type="GO" id="GO:0044780">
    <property type="term" value="P:bacterial-type flagellum assembly"/>
    <property type="evidence" value="ECO:0007669"/>
    <property type="project" value="InterPro"/>
</dbReference>
<dbReference type="eggNOG" id="ENOG50337DD">
    <property type="taxonomic scope" value="Bacteria"/>
</dbReference>
<dbReference type="EMBL" id="AEVS01000040">
    <property type="protein sequence ID" value="EGA66502.1"/>
    <property type="molecule type" value="Genomic_DNA"/>
</dbReference>
<dbReference type="InterPro" id="IPR036679">
    <property type="entry name" value="FlgN-like_sf"/>
</dbReference>
<dbReference type="InterPro" id="IPR007809">
    <property type="entry name" value="FlgN-like"/>
</dbReference>
<protein>
    <recommendedName>
        <fullName evidence="6">LfgN</fullName>
    </recommendedName>
</protein>